<sequence>MEAGAIRNAHQWFQLMVQTDLGPGLRALGFSGEGKRFRLVGIGQVGEIAILQTSTKATTRFTLVLSVNATGEWASQLRIRPYLRAAGHTAGAWQERIGDLMLVGAGEPIGDLWWQVEAGKPFAGTAEEVLTAVREFGLPAMRAQMSTRALTR</sequence>
<dbReference type="OrthoDB" id="5146005at2"/>
<dbReference type="EMBL" id="MKQR01000026">
    <property type="protein sequence ID" value="OLR90953.1"/>
    <property type="molecule type" value="Genomic_DNA"/>
</dbReference>
<evidence type="ECO:0000313" key="1">
    <source>
        <dbReference type="EMBL" id="OLR90953.1"/>
    </source>
</evidence>
<reference evidence="1 2" key="1">
    <citation type="submission" date="2016-10" db="EMBL/GenBank/DDBJ databases">
        <title>The Draft Genome Sequence of Actinokineospora bangkokensis 44EHWT reveals the biosynthetic pathway of antifungal compounds Thailandins with unusual extender unit butylmalonyl-CoA.</title>
        <authorList>
            <person name="Greule A."/>
            <person name="Intra B."/>
            <person name="Flemming S."/>
            <person name="Rommel M.G."/>
            <person name="Panbangred W."/>
            <person name="Bechthold A."/>
        </authorList>
    </citation>
    <scope>NUCLEOTIDE SEQUENCE [LARGE SCALE GENOMIC DNA]</scope>
    <source>
        <strain evidence="1 2">44EHW</strain>
    </source>
</reference>
<accession>A0A1Q9LG03</accession>
<evidence type="ECO:0000313" key="2">
    <source>
        <dbReference type="Proteomes" id="UP000186040"/>
    </source>
</evidence>
<proteinExistence type="predicted"/>
<organism evidence="1 2">
    <name type="scientific">Actinokineospora bangkokensis</name>
    <dbReference type="NCBI Taxonomy" id="1193682"/>
    <lineage>
        <taxon>Bacteria</taxon>
        <taxon>Bacillati</taxon>
        <taxon>Actinomycetota</taxon>
        <taxon>Actinomycetes</taxon>
        <taxon>Pseudonocardiales</taxon>
        <taxon>Pseudonocardiaceae</taxon>
        <taxon>Actinokineospora</taxon>
    </lineage>
</organism>
<name>A0A1Q9LG03_9PSEU</name>
<protein>
    <submittedName>
        <fullName evidence="1">Uncharacterized protein</fullName>
    </submittedName>
</protein>
<dbReference type="RefSeq" id="WP_075977626.1">
    <property type="nucleotide sequence ID" value="NZ_MKQR01000026.1"/>
</dbReference>
<dbReference type="Proteomes" id="UP000186040">
    <property type="component" value="Unassembled WGS sequence"/>
</dbReference>
<keyword evidence="2" id="KW-1185">Reference proteome</keyword>
<gene>
    <name evidence="1" type="ORF">BJP25_30865</name>
</gene>
<dbReference type="AlphaFoldDB" id="A0A1Q9LG03"/>
<comment type="caution">
    <text evidence="1">The sequence shown here is derived from an EMBL/GenBank/DDBJ whole genome shotgun (WGS) entry which is preliminary data.</text>
</comment>